<evidence type="ECO:0008006" key="4">
    <source>
        <dbReference type="Google" id="ProtNLM"/>
    </source>
</evidence>
<dbReference type="RefSeq" id="WP_043468407.1">
    <property type="nucleotide sequence ID" value="NZ_BIMW01000037.1"/>
</dbReference>
<keyword evidence="3" id="KW-1185">Reference proteome</keyword>
<protein>
    <recommendedName>
        <fullName evidence="4">Secreted protein</fullName>
    </recommendedName>
</protein>
<reference evidence="2 3" key="1">
    <citation type="journal article" date="2019" name="J Genomics">
        <title>The Draft Genome of a Hydrogen-producing Cyanobacterium, Arthrospira platensis NIES-46.</title>
        <authorList>
            <person name="Suzuki S."/>
            <person name="Yamaguchi H."/>
            <person name="Kawachi M."/>
        </authorList>
    </citation>
    <scope>NUCLEOTIDE SEQUENCE [LARGE SCALE GENOMIC DNA]</scope>
    <source>
        <strain evidence="2 3">NIES-46</strain>
    </source>
</reference>
<sequence>MTLYTQLQTLLIFSLISLAGLATDATAQTPENQPFVYGCGTGCRVTAVRISEVETIRLADGSVANTALFETEQVRNYGTPQSYVAFTGTPRHFAVCSTRRVGANSGDDFIPNPDWWVQLQGDRDDYATVSGGSVHYFDRLCP</sequence>
<dbReference type="Proteomes" id="UP000326169">
    <property type="component" value="Unassembled WGS sequence"/>
</dbReference>
<keyword evidence="1" id="KW-0732">Signal</keyword>
<feature type="chain" id="PRO_5045861696" description="Secreted protein" evidence="1">
    <location>
        <begin position="20"/>
        <end position="142"/>
    </location>
</feature>
<evidence type="ECO:0000313" key="3">
    <source>
        <dbReference type="Proteomes" id="UP000326169"/>
    </source>
</evidence>
<proteinExistence type="predicted"/>
<name>A0A5M3T4F3_LIMPL</name>
<organism evidence="2 3">
    <name type="scientific">Limnospira platensis NIES-46</name>
    <dbReference type="NCBI Taxonomy" id="1236695"/>
    <lineage>
        <taxon>Bacteria</taxon>
        <taxon>Bacillati</taxon>
        <taxon>Cyanobacteriota</taxon>
        <taxon>Cyanophyceae</taxon>
        <taxon>Oscillatoriophycideae</taxon>
        <taxon>Oscillatoriales</taxon>
        <taxon>Sirenicapillariaceae</taxon>
        <taxon>Limnospira</taxon>
    </lineage>
</organism>
<feature type="signal peptide" evidence="1">
    <location>
        <begin position="1"/>
        <end position="19"/>
    </location>
</feature>
<dbReference type="EMBL" id="BIMW01000037">
    <property type="protein sequence ID" value="GCE92760.1"/>
    <property type="molecule type" value="Genomic_DNA"/>
</dbReference>
<dbReference type="GeneID" id="301681722"/>
<comment type="caution">
    <text evidence="2">The sequence shown here is derived from an EMBL/GenBank/DDBJ whole genome shotgun (WGS) entry which is preliminary data.</text>
</comment>
<evidence type="ECO:0000313" key="2">
    <source>
        <dbReference type="EMBL" id="GCE92760.1"/>
    </source>
</evidence>
<accession>A0A5M3T4F3</accession>
<gene>
    <name evidence="2" type="ORF">NIES46_08010</name>
</gene>
<evidence type="ECO:0000256" key="1">
    <source>
        <dbReference type="SAM" id="SignalP"/>
    </source>
</evidence>